<organism>
    <name type="scientific">Ixodes scapularis</name>
    <name type="common">Black-legged tick</name>
    <name type="synonym">Deer tick</name>
    <dbReference type="NCBI Taxonomy" id="6945"/>
    <lineage>
        <taxon>Eukaryota</taxon>
        <taxon>Metazoa</taxon>
        <taxon>Ecdysozoa</taxon>
        <taxon>Arthropoda</taxon>
        <taxon>Chelicerata</taxon>
        <taxon>Arachnida</taxon>
        <taxon>Acari</taxon>
        <taxon>Parasitiformes</taxon>
        <taxon>Ixodida</taxon>
        <taxon>Ixodoidea</taxon>
        <taxon>Ixodidae</taxon>
        <taxon>Ixodinae</taxon>
        <taxon>Ixodes</taxon>
    </lineage>
</organism>
<keyword evidence="4" id="KW-1185">Reference proteome</keyword>
<dbReference type="EMBL" id="ABJB010836318">
    <property type="status" value="NOT_ANNOTATED_CDS"/>
    <property type="molecule type" value="Genomic_DNA"/>
</dbReference>
<dbReference type="PaxDb" id="6945-B7PMG7"/>
<dbReference type="EMBL" id="DS747156">
    <property type="protein sequence ID" value="EEC07789.1"/>
    <property type="molecule type" value="Genomic_DNA"/>
</dbReference>
<dbReference type="HOGENOM" id="CLU_1139096_0_0_1"/>
<gene>
    <name evidence="2" type="ORF">IscW_ISCW006853</name>
</gene>
<evidence type="ECO:0000313" key="2">
    <source>
        <dbReference type="EMBL" id="EEC07789.1"/>
    </source>
</evidence>
<evidence type="ECO:0000256" key="1">
    <source>
        <dbReference type="SAM" id="MobiDB-lite"/>
    </source>
</evidence>
<dbReference type="VEuPathDB" id="VectorBase:ISCI006853"/>
<dbReference type="InParanoid" id="B7PMG7"/>
<evidence type="ECO:0000313" key="3">
    <source>
        <dbReference type="EnsemblMetazoa" id="ISCW006853-PA"/>
    </source>
</evidence>
<name>B7PMG7_IXOSC</name>
<feature type="compositionally biased region" description="Basic and acidic residues" evidence="1">
    <location>
        <begin position="143"/>
        <end position="161"/>
    </location>
</feature>
<evidence type="ECO:0000313" key="4">
    <source>
        <dbReference type="Proteomes" id="UP000001555"/>
    </source>
</evidence>
<reference evidence="2 4" key="1">
    <citation type="submission" date="2008-03" db="EMBL/GenBank/DDBJ databases">
        <title>Annotation of Ixodes scapularis.</title>
        <authorList>
            <consortium name="Ixodes scapularis Genome Project Consortium"/>
            <person name="Caler E."/>
            <person name="Hannick L.I."/>
            <person name="Bidwell S."/>
            <person name="Joardar V."/>
            <person name="Thiagarajan M."/>
            <person name="Amedeo P."/>
            <person name="Galinsky K.J."/>
            <person name="Schobel S."/>
            <person name="Inman J."/>
            <person name="Hostetler J."/>
            <person name="Miller J."/>
            <person name="Hammond M."/>
            <person name="Megy K."/>
            <person name="Lawson D."/>
            <person name="Kodira C."/>
            <person name="Sutton G."/>
            <person name="Meyer J."/>
            <person name="Hill C.A."/>
            <person name="Birren B."/>
            <person name="Nene V."/>
            <person name="Collins F."/>
            <person name="Alarcon-Chaidez F."/>
            <person name="Wikel S."/>
            <person name="Strausberg R."/>
        </authorList>
    </citation>
    <scope>NUCLEOTIDE SEQUENCE [LARGE SCALE GENOMIC DNA]</scope>
    <source>
        <strain evidence="4">Wikel</strain>
        <strain evidence="2">Wikel colony</strain>
    </source>
</reference>
<reference evidence="3" key="2">
    <citation type="submission" date="2020-05" db="UniProtKB">
        <authorList>
            <consortium name="EnsemblMetazoa"/>
        </authorList>
    </citation>
    <scope>IDENTIFICATION</scope>
    <source>
        <strain evidence="3">wikel</strain>
    </source>
</reference>
<sequence>MRWEKQFQLGQRLGVCGRASLGVEGAAGVASRTGSEPGRSRAGAGPPRIVVGSAEFRSVDKKHVPHVRTQLPSKRVDRRPRAAPRPDRTRAADDSDPPREPRRGRPGVGTRSGLAHADGADKRDGTMGRQKRGPRGNPGGNTVKHDNHPANNKDKNDDGDVNRSGIQRSSEAEERELARLGTAYTARASAIHLLNLLLFASGRRRRRKSSSFLCMDVGRGWEVVGRVYGAHWVGDLSRRMEPLG</sequence>
<dbReference type="VEuPathDB" id="VectorBase:ISCW006853"/>
<dbReference type="EnsemblMetazoa" id="ISCW006853-RA">
    <property type="protein sequence ID" value="ISCW006853-PA"/>
    <property type="gene ID" value="ISCW006853"/>
</dbReference>
<accession>B7PMG7</accession>
<dbReference type="Proteomes" id="UP000001555">
    <property type="component" value="Unassembled WGS sequence"/>
</dbReference>
<proteinExistence type="predicted"/>
<protein>
    <submittedName>
        <fullName evidence="2 3">Uncharacterized protein</fullName>
    </submittedName>
</protein>
<dbReference type="AlphaFoldDB" id="B7PMG7"/>
<feature type="compositionally biased region" description="Basic and acidic residues" evidence="1">
    <location>
        <begin position="84"/>
        <end position="103"/>
    </location>
</feature>
<feature type="region of interest" description="Disordered" evidence="1">
    <location>
        <begin position="24"/>
        <end position="174"/>
    </location>
</feature>